<feature type="region of interest" description="Disordered" evidence="1">
    <location>
        <begin position="85"/>
        <end position="124"/>
    </location>
</feature>
<dbReference type="AlphaFoldDB" id="A0A2U1M9B6"/>
<dbReference type="Proteomes" id="UP000245207">
    <property type="component" value="Unassembled WGS sequence"/>
</dbReference>
<name>A0A2U1M9B6_ARTAN</name>
<evidence type="ECO:0000256" key="1">
    <source>
        <dbReference type="SAM" id="MobiDB-lite"/>
    </source>
</evidence>
<sequence>MSDNQLQNVGGEPIEAEGDVDITLFHQSDTSHLLNVGDETIEANENNVTEENHVEVALVQQSQSHELGNAGTSTSISDNLNLETQIPVASKKTHPTSNKVAADKQAEGTGADESQDVAVEDQGT</sequence>
<proteinExistence type="predicted"/>
<accession>A0A2U1M9B6</accession>
<protein>
    <submittedName>
        <fullName evidence="2">Uncharacterized protein</fullName>
    </submittedName>
</protein>
<evidence type="ECO:0000313" key="3">
    <source>
        <dbReference type="Proteomes" id="UP000245207"/>
    </source>
</evidence>
<reference evidence="2 3" key="1">
    <citation type="journal article" date="2018" name="Mol. Plant">
        <title>The genome of Artemisia annua provides insight into the evolution of Asteraceae family and artemisinin biosynthesis.</title>
        <authorList>
            <person name="Shen Q."/>
            <person name="Zhang L."/>
            <person name="Liao Z."/>
            <person name="Wang S."/>
            <person name="Yan T."/>
            <person name="Shi P."/>
            <person name="Liu M."/>
            <person name="Fu X."/>
            <person name="Pan Q."/>
            <person name="Wang Y."/>
            <person name="Lv Z."/>
            <person name="Lu X."/>
            <person name="Zhang F."/>
            <person name="Jiang W."/>
            <person name="Ma Y."/>
            <person name="Chen M."/>
            <person name="Hao X."/>
            <person name="Li L."/>
            <person name="Tang Y."/>
            <person name="Lv G."/>
            <person name="Zhou Y."/>
            <person name="Sun X."/>
            <person name="Brodelius P.E."/>
            <person name="Rose J.K.C."/>
            <person name="Tang K."/>
        </authorList>
    </citation>
    <scope>NUCLEOTIDE SEQUENCE [LARGE SCALE GENOMIC DNA]</scope>
    <source>
        <strain evidence="3">cv. Huhao1</strain>
        <tissue evidence="2">Leaf</tissue>
    </source>
</reference>
<evidence type="ECO:0000313" key="2">
    <source>
        <dbReference type="EMBL" id="PWA57851.1"/>
    </source>
</evidence>
<gene>
    <name evidence="2" type="ORF">CTI12_AA405460</name>
</gene>
<dbReference type="EMBL" id="PKPP01006050">
    <property type="protein sequence ID" value="PWA57851.1"/>
    <property type="molecule type" value="Genomic_DNA"/>
</dbReference>
<comment type="caution">
    <text evidence="2">The sequence shown here is derived from an EMBL/GenBank/DDBJ whole genome shotgun (WGS) entry which is preliminary data.</text>
</comment>
<feature type="compositionally biased region" description="Acidic residues" evidence="1">
    <location>
        <begin position="113"/>
        <end position="124"/>
    </location>
</feature>
<organism evidence="2 3">
    <name type="scientific">Artemisia annua</name>
    <name type="common">Sweet wormwood</name>
    <dbReference type="NCBI Taxonomy" id="35608"/>
    <lineage>
        <taxon>Eukaryota</taxon>
        <taxon>Viridiplantae</taxon>
        <taxon>Streptophyta</taxon>
        <taxon>Embryophyta</taxon>
        <taxon>Tracheophyta</taxon>
        <taxon>Spermatophyta</taxon>
        <taxon>Magnoliopsida</taxon>
        <taxon>eudicotyledons</taxon>
        <taxon>Gunneridae</taxon>
        <taxon>Pentapetalae</taxon>
        <taxon>asterids</taxon>
        <taxon>campanulids</taxon>
        <taxon>Asterales</taxon>
        <taxon>Asteraceae</taxon>
        <taxon>Asteroideae</taxon>
        <taxon>Anthemideae</taxon>
        <taxon>Artemisiinae</taxon>
        <taxon>Artemisia</taxon>
    </lineage>
</organism>
<keyword evidence="3" id="KW-1185">Reference proteome</keyword>